<dbReference type="GO" id="GO:0016042">
    <property type="term" value="P:lipid catabolic process"/>
    <property type="evidence" value="ECO:0007669"/>
    <property type="project" value="UniProtKB-KW"/>
</dbReference>
<dbReference type="PANTHER" id="PTHR43142:SF1">
    <property type="entry name" value="CARBOXYLIC ESTER HYDROLASE"/>
    <property type="match status" value="1"/>
</dbReference>
<dbReference type="GO" id="GO:0004806">
    <property type="term" value="F:triacylglycerol lipase activity"/>
    <property type="evidence" value="ECO:0007669"/>
    <property type="project" value="UniProtKB-EC"/>
</dbReference>
<keyword evidence="4" id="KW-0442">Lipid degradation</keyword>
<reference evidence="8" key="2">
    <citation type="submission" date="2020-01" db="EMBL/GenBank/DDBJ databases">
        <authorList>
            <person name="Perkins V."/>
            <person name="Lessard M.-H."/>
            <person name="Dugat-Bony E."/>
            <person name="Frenette M."/>
            <person name="Labrie S."/>
        </authorList>
    </citation>
    <scope>NUCLEOTIDE SEQUENCE</scope>
    <source>
        <strain evidence="8">LMA-70</strain>
    </source>
</reference>
<evidence type="ECO:0000256" key="4">
    <source>
        <dbReference type="ARBA" id="ARBA00022963"/>
    </source>
</evidence>
<sequence>MAYTSYVDDMSTKDDNMHPHQHHQGTWPFVEFEITEVVTFLGVLLKQGKVEQYRGIKFGTLTSRWAEATICSNYKTKRPTPSSELSQAAGLFQTKLPSVVYDATQFGPLCPQPPEDITGYYAVPRAIEEPIPASATPHELELLNLVVTRPTSEFAPDSESEFTQQKKEEKLVPVVVFIHGGSNATGGAANHLYDGSTLVERAMNTNKPVVIVHIQYRLGALGWLYVDGCGNRALRDQLTALHWVKKHIKDFGGDPNNISVLGLSAGSCDTFYQVLFQEQKRIKQLQTGDNENYGKLFGKIALMSGVADTMPFRSVKSQVATKREIATKIFGKEKVANAEAENKLDDLLKEVPIDELVHKSGFSGPANDEIRIWYGTIEENDGGAVAAILRNTTTLPDWIDAALMSDTGEEGLLFSAGVKHLDLTKTVAAFRSLDNTVAGTKGFGTEIIKFYKLESDFIKGIEALFADLLFTYPIHRTQKENVGPNDTKTCDIHRIYFDALNPFDPHEGSMHGVDMLYLFGSYLDSYSPDSPVRRISHELQDTYLEFFHTGHAWDNPTHVKRFASNETTESQLLNEGVERNFRRLDVFEKLFDKQRKENVHGILRILSSL</sequence>
<proteinExistence type="inferred from homology"/>
<keyword evidence="5" id="KW-0443">Lipid metabolism</keyword>
<evidence type="ECO:0000256" key="2">
    <source>
        <dbReference type="ARBA" id="ARBA00005964"/>
    </source>
</evidence>
<dbReference type="InterPro" id="IPR029058">
    <property type="entry name" value="AB_hydrolase_fold"/>
</dbReference>
<dbReference type="PANTHER" id="PTHR43142">
    <property type="entry name" value="CARBOXYLIC ESTER HYDROLASE"/>
    <property type="match status" value="1"/>
</dbReference>
<dbReference type="AlphaFoldDB" id="A0A9P5KV67"/>
<dbReference type="PROSITE" id="PS00122">
    <property type="entry name" value="CARBOXYLESTERASE_B_1"/>
    <property type="match status" value="1"/>
</dbReference>
<dbReference type="InterPro" id="IPR002018">
    <property type="entry name" value="CarbesteraseB"/>
</dbReference>
<dbReference type="EMBL" id="QQZK01000021">
    <property type="protein sequence ID" value="KAF5103517.1"/>
    <property type="molecule type" value="Genomic_DNA"/>
</dbReference>
<accession>A0A9P5KV67</accession>
<dbReference type="EC" id="3.1.1.-" evidence="6"/>
<feature type="domain" description="Carboxylesterase type B" evidence="7">
    <location>
        <begin position="100"/>
        <end position="564"/>
    </location>
</feature>
<comment type="caution">
    <text evidence="8">The sequence shown here is derived from an EMBL/GenBank/DDBJ whole genome shotgun (WGS) entry which is preliminary data.</text>
</comment>
<evidence type="ECO:0000313" key="9">
    <source>
        <dbReference type="Proteomes" id="UP000750522"/>
    </source>
</evidence>
<comment type="catalytic activity">
    <reaction evidence="1">
        <text>a triacylglycerol + H2O = a diacylglycerol + a fatty acid + H(+)</text>
        <dbReference type="Rhea" id="RHEA:12044"/>
        <dbReference type="ChEBI" id="CHEBI:15377"/>
        <dbReference type="ChEBI" id="CHEBI:15378"/>
        <dbReference type="ChEBI" id="CHEBI:17855"/>
        <dbReference type="ChEBI" id="CHEBI:18035"/>
        <dbReference type="ChEBI" id="CHEBI:28868"/>
        <dbReference type="EC" id="3.1.1.3"/>
    </reaction>
</comment>
<dbReference type="SMR" id="A0A9P5KV67"/>
<evidence type="ECO:0000256" key="5">
    <source>
        <dbReference type="ARBA" id="ARBA00023098"/>
    </source>
</evidence>
<evidence type="ECO:0000256" key="3">
    <source>
        <dbReference type="ARBA" id="ARBA00022801"/>
    </source>
</evidence>
<evidence type="ECO:0000259" key="7">
    <source>
        <dbReference type="Pfam" id="PF00135"/>
    </source>
</evidence>
<evidence type="ECO:0000256" key="1">
    <source>
        <dbReference type="ARBA" id="ARBA00001024"/>
    </source>
</evidence>
<comment type="similarity">
    <text evidence="2 6">Belongs to the type-B carboxylesterase/lipase family.</text>
</comment>
<dbReference type="Proteomes" id="UP000750522">
    <property type="component" value="Unassembled WGS sequence"/>
</dbReference>
<protein>
    <recommendedName>
        <fullName evidence="6">Carboxylic ester hydrolase</fullName>
        <ecNumber evidence="6">3.1.1.-</ecNumber>
    </recommendedName>
</protein>
<organism evidence="8 9">
    <name type="scientific">Geotrichum candidum</name>
    <name type="common">Oospora lactis</name>
    <name type="synonym">Dipodascus geotrichum</name>
    <dbReference type="NCBI Taxonomy" id="1173061"/>
    <lineage>
        <taxon>Eukaryota</taxon>
        <taxon>Fungi</taxon>
        <taxon>Dikarya</taxon>
        <taxon>Ascomycota</taxon>
        <taxon>Saccharomycotina</taxon>
        <taxon>Dipodascomycetes</taxon>
        <taxon>Dipodascales</taxon>
        <taxon>Dipodascaceae</taxon>
        <taxon>Geotrichum</taxon>
    </lineage>
</organism>
<dbReference type="InterPro" id="IPR019826">
    <property type="entry name" value="Carboxylesterase_B_AS"/>
</dbReference>
<keyword evidence="3 6" id="KW-0378">Hydrolase</keyword>
<reference evidence="8" key="1">
    <citation type="journal article" date="2020" name="Front. Microbiol.">
        <title>Phenotypic and Genetic Characterization of the Cheese Ripening Yeast Geotrichum candidum.</title>
        <authorList>
            <person name="Perkins V."/>
            <person name="Vignola S."/>
            <person name="Lessard M.H."/>
            <person name="Plante P.L."/>
            <person name="Corbeil J."/>
            <person name="Dugat-Bony E."/>
            <person name="Frenette M."/>
            <person name="Labrie S."/>
        </authorList>
    </citation>
    <scope>NUCLEOTIDE SEQUENCE</scope>
    <source>
        <strain evidence="8">LMA-70</strain>
    </source>
</reference>
<dbReference type="Pfam" id="PF00135">
    <property type="entry name" value="COesterase"/>
    <property type="match status" value="1"/>
</dbReference>
<name>A0A9P5KV67_GEOCN</name>
<dbReference type="SUPFAM" id="SSF53474">
    <property type="entry name" value="alpha/beta-Hydrolases"/>
    <property type="match status" value="1"/>
</dbReference>
<gene>
    <name evidence="8" type="ORF">DV451_001408</name>
</gene>
<evidence type="ECO:0000313" key="8">
    <source>
        <dbReference type="EMBL" id="KAF5103517.1"/>
    </source>
</evidence>
<dbReference type="Gene3D" id="3.40.50.1820">
    <property type="entry name" value="alpha/beta hydrolase"/>
    <property type="match status" value="1"/>
</dbReference>
<evidence type="ECO:0000256" key="6">
    <source>
        <dbReference type="RuleBase" id="RU361235"/>
    </source>
</evidence>